<keyword evidence="3" id="KW-1185">Reference proteome</keyword>
<evidence type="ECO:0000313" key="3">
    <source>
        <dbReference type="Proteomes" id="UP000008898"/>
    </source>
</evidence>
<dbReference type="HOGENOM" id="CLU_2346001_0_0_10"/>
<dbReference type="STRING" id="63186.ZOBELLIA_2426"/>
<dbReference type="AlphaFoldDB" id="G0L5X1"/>
<dbReference type="Proteomes" id="UP000008898">
    <property type="component" value="Chromosome"/>
</dbReference>
<proteinExistence type="predicted"/>
<name>G0L5X1_ZOBGA</name>
<accession>G0L5X1</accession>
<reference evidence="3" key="1">
    <citation type="submission" date="2009-07" db="EMBL/GenBank/DDBJ databases">
        <title>Complete genome sequence of Zobellia galactanivorans Dsij.</title>
        <authorList>
            <consortium name="Genoscope - CEA"/>
        </authorList>
    </citation>
    <scope>NUCLEOTIDE SEQUENCE [LARGE SCALE GENOMIC DNA]</scope>
    <source>
        <strain evidence="3">DSM 12802 / CCUG 47099 / CIP 106680 / NCIMB 13871 / Dsij</strain>
    </source>
</reference>
<protein>
    <submittedName>
        <fullName evidence="2">Hypothetical membrane protein</fullName>
    </submittedName>
</protein>
<gene>
    <name evidence="2" type="ordered locus">zobellia_2426</name>
</gene>
<dbReference type="EMBL" id="FP476056">
    <property type="protein sequence ID" value="CAZ96578.1"/>
    <property type="molecule type" value="Genomic_DNA"/>
</dbReference>
<reference evidence="2 3" key="2">
    <citation type="journal article" date="2012" name="Environ. Microbiol.">
        <title>Characterization of the first alginolytic operons in a marine bacterium: from their emergence in marine Flavobacteriia to their independent transfers to marine Proteobacteria and human gut Bacteroides.</title>
        <authorList>
            <person name="Thomas F."/>
            <person name="Barbeyron T."/>
            <person name="Tonon T."/>
            <person name="Genicot S."/>
            <person name="Czjzek M."/>
            <person name="Michel G."/>
        </authorList>
    </citation>
    <scope>NUCLEOTIDE SEQUENCE [LARGE SCALE GENOMIC DNA]</scope>
    <source>
        <strain evidence="3">DSM 12802 / CCUG 47099 / CIP 106680 / NCIMB 13871 / Dsij</strain>
    </source>
</reference>
<sequence>MTSKRPLTKPMARNQKSNRTKWPKKSTLYPISLFMIALFALSSCKQTSEKAIKKQETDAPLKLVRFTYQEVKGPNHVFRFHLSFARHYKRCLSAFFC</sequence>
<evidence type="ECO:0000256" key="1">
    <source>
        <dbReference type="SAM" id="MobiDB-lite"/>
    </source>
</evidence>
<organism evidence="2 3">
    <name type="scientific">Zobellia galactanivorans (strain DSM 12802 / CCUG 47099 / CIP 106680 / NCIMB 13871 / Dsij)</name>
    <dbReference type="NCBI Taxonomy" id="63186"/>
    <lineage>
        <taxon>Bacteria</taxon>
        <taxon>Pseudomonadati</taxon>
        <taxon>Bacteroidota</taxon>
        <taxon>Flavobacteriia</taxon>
        <taxon>Flavobacteriales</taxon>
        <taxon>Flavobacteriaceae</taxon>
        <taxon>Zobellia</taxon>
    </lineage>
</organism>
<evidence type="ECO:0000313" key="2">
    <source>
        <dbReference type="EMBL" id="CAZ96578.1"/>
    </source>
</evidence>
<feature type="region of interest" description="Disordered" evidence="1">
    <location>
        <begin position="1"/>
        <end position="23"/>
    </location>
</feature>
<dbReference type="KEGG" id="zga:ZOBELLIA_2426"/>